<dbReference type="OrthoDB" id="6358215at2759"/>
<dbReference type="PANTHER" id="PTHR15405">
    <property type="entry name" value="PROLINE-RICH NUCLEAR RECEPTOR COACTIVATOR"/>
    <property type="match status" value="1"/>
</dbReference>
<dbReference type="InParanoid" id="A0A482XGX6"/>
<feature type="region of interest" description="Disordered" evidence="1">
    <location>
        <begin position="65"/>
        <end position="114"/>
    </location>
</feature>
<comment type="caution">
    <text evidence="2">The sequence shown here is derived from an EMBL/GenBank/DDBJ whole genome shotgun (WGS) entry which is preliminary data.</text>
</comment>
<proteinExistence type="predicted"/>
<feature type="compositionally biased region" description="Polar residues" evidence="1">
    <location>
        <begin position="34"/>
        <end position="45"/>
    </location>
</feature>
<evidence type="ECO:0008006" key="4">
    <source>
        <dbReference type="Google" id="ProtNLM"/>
    </source>
</evidence>
<dbReference type="Proteomes" id="UP000291343">
    <property type="component" value="Unassembled WGS sequence"/>
</dbReference>
<dbReference type="AlphaFoldDB" id="A0A482XGX6"/>
<protein>
    <recommendedName>
        <fullName evidence="4">Proline-rich nuclear receptor coactivator 2</fullName>
    </recommendedName>
</protein>
<feature type="region of interest" description="Disordered" evidence="1">
    <location>
        <begin position="1"/>
        <end position="52"/>
    </location>
</feature>
<dbReference type="InterPro" id="IPR026780">
    <property type="entry name" value="PNRC1/2"/>
</dbReference>
<organism evidence="2 3">
    <name type="scientific">Laodelphax striatellus</name>
    <name type="common">Small brown planthopper</name>
    <name type="synonym">Delphax striatella</name>
    <dbReference type="NCBI Taxonomy" id="195883"/>
    <lineage>
        <taxon>Eukaryota</taxon>
        <taxon>Metazoa</taxon>
        <taxon>Ecdysozoa</taxon>
        <taxon>Arthropoda</taxon>
        <taxon>Hexapoda</taxon>
        <taxon>Insecta</taxon>
        <taxon>Pterygota</taxon>
        <taxon>Neoptera</taxon>
        <taxon>Paraneoptera</taxon>
        <taxon>Hemiptera</taxon>
        <taxon>Auchenorrhyncha</taxon>
        <taxon>Fulgoroidea</taxon>
        <taxon>Delphacidae</taxon>
        <taxon>Criomorphinae</taxon>
        <taxon>Laodelphax</taxon>
    </lineage>
</organism>
<dbReference type="EMBL" id="QKKF02010473">
    <property type="protein sequence ID" value="RZF44578.1"/>
    <property type="molecule type" value="Genomic_DNA"/>
</dbReference>
<keyword evidence="3" id="KW-1185">Reference proteome</keyword>
<sequence>MTNSNLSKSLSKGAEAHSCANSVTHNQRCHSRVVKNSSHYHSSVVPSRGKYKQLESNHLLQIEKMKGKSAEKACSKSPPNAAARQSPQSIFKQRASPSKERSPSSSPTLGSFYAGAKFSEPPTPNILPKPPSRWTTTPFYMASGRTFPLLSDGRVEKCHQFSSNLKMLLNVQA</sequence>
<accession>A0A482XGX6</accession>
<evidence type="ECO:0000256" key="1">
    <source>
        <dbReference type="SAM" id="MobiDB-lite"/>
    </source>
</evidence>
<name>A0A482XGX6_LAOST</name>
<dbReference type="STRING" id="195883.A0A482XGX6"/>
<reference evidence="2 3" key="1">
    <citation type="journal article" date="2017" name="Gigascience">
        <title>Genome sequence of the small brown planthopper, Laodelphax striatellus.</title>
        <authorList>
            <person name="Zhu J."/>
            <person name="Jiang F."/>
            <person name="Wang X."/>
            <person name="Yang P."/>
            <person name="Bao Y."/>
            <person name="Zhao W."/>
            <person name="Wang W."/>
            <person name="Lu H."/>
            <person name="Wang Q."/>
            <person name="Cui N."/>
            <person name="Li J."/>
            <person name="Chen X."/>
            <person name="Luo L."/>
            <person name="Yu J."/>
            <person name="Kang L."/>
            <person name="Cui F."/>
        </authorList>
    </citation>
    <scope>NUCLEOTIDE SEQUENCE [LARGE SCALE GENOMIC DNA]</scope>
    <source>
        <strain evidence="2">Lst14</strain>
    </source>
</reference>
<feature type="compositionally biased region" description="Basic and acidic residues" evidence="1">
    <location>
        <begin position="65"/>
        <end position="74"/>
    </location>
</feature>
<evidence type="ECO:0000313" key="2">
    <source>
        <dbReference type="EMBL" id="RZF44578.1"/>
    </source>
</evidence>
<evidence type="ECO:0000313" key="3">
    <source>
        <dbReference type="Proteomes" id="UP000291343"/>
    </source>
</evidence>
<gene>
    <name evidence="2" type="ORF">LSTR_LSTR001336</name>
</gene>
<feature type="compositionally biased region" description="Polar residues" evidence="1">
    <location>
        <begin position="1"/>
        <end position="10"/>
    </location>
</feature>